<dbReference type="PRINTS" id="PR00038">
    <property type="entry name" value="HTHLUXR"/>
</dbReference>
<dbReference type="STRING" id="1236973.JCM9157_35"/>
<feature type="domain" description="HTH luxR-type" evidence="4">
    <location>
        <begin position="641"/>
        <end position="706"/>
    </location>
</feature>
<dbReference type="PROSITE" id="PS50043">
    <property type="entry name" value="HTH_LUXR_2"/>
    <property type="match status" value="1"/>
</dbReference>
<evidence type="ECO:0000313" key="5">
    <source>
        <dbReference type="EMBL" id="GAE33050.1"/>
    </source>
</evidence>
<dbReference type="Proteomes" id="UP000018896">
    <property type="component" value="Unassembled WGS sequence"/>
</dbReference>
<dbReference type="Pfam" id="PF00196">
    <property type="entry name" value="GerE"/>
    <property type="match status" value="1"/>
</dbReference>
<dbReference type="eggNOG" id="COG2197">
    <property type="taxonomic scope" value="Bacteria"/>
</dbReference>
<evidence type="ECO:0000313" key="6">
    <source>
        <dbReference type="Proteomes" id="UP000018896"/>
    </source>
</evidence>
<comment type="caution">
    <text evidence="5">The sequence shown here is derived from an EMBL/GenBank/DDBJ whole genome shotgun (WGS) entry which is preliminary data.</text>
</comment>
<dbReference type="eggNOG" id="COG4936">
    <property type="taxonomic scope" value="Bacteria"/>
</dbReference>
<dbReference type="AlphaFoldDB" id="W4QLQ9"/>
<dbReference type="InterPro" id="IPR029016">
    <property type="entry name" value="GAF-like_dom_sf"/>
</dbReference>
<dbReference type="Gene3D" id="3.30.450.40">
    <property type="match status" value="1"/>
</dbReference>
<dbReference type="PANTHER" id="PTHR44688">
    <property type="entry name" value="DNA-BINDING TRANSCRIPTIONAL ACTIVATOR DEVR_DOSR"/>
    <property type="match status" value="1"/>
</dbReference>
<evidence type="ECO:0000259" key="4">
    <source>
        <dbReference type="PROSITE" id="PS50043"/>
    </source>
</evidence>
<dbReference type="Gene3D" id="1.10.10.10">
    <property type="entry name" value="Winged helix-like DNA-binding domain superfamily/Winged helix DNA-binding domain"/>
    <property type="match status" value="1"/>
</dbReference>
<protein>
    <recommendedName>
        <fullName evidence="4">HTH luxR-type domain-containing protein</fullName>
    </recommendedName>
</protein>
<dbReference type="GO" id="GO:0045892">
    <property type="term" value="P:negative regulation of DNA-templated transcription"/>
    <property type="evidence" value="ECO:0007669"/>
    <property type="project" value="UniProtKB-ARBA"/>
</dbReference>
<dbReference type="GO" id="GO:0003677">
    <property type="term" value="F:DNA binding"/>
    <property type="evidence" value="ECO:0007669"/>
    <property type="project" value="UniProtKB-KW"/>
</dbReference>
<dbReference type="RefSeq" id="WP_052012851.1">
    <property type="nucleotide sequence ID" value="NZ_BAUV01000001.1"/>
</dbReference>
<organism evidence="5 6">
    <name type="scientific">Halalkalibacter akibai (strain ATCC 43226 / DSM 21942 / CIP 109018 / JCM 9157 / 1139)</name>
    <name type="common">Bacillus akibai</name>
    <dbReference type="NCBI Taxonomy" id="1236973"/>
    <lineage>
        <taxon>Bacteria</taxon>
        <taxon>Bacillati</taxon>
        <taxon>Bacillota</taxon>
        <taxon>Bacilli</taxon>
        <taxon>Bacillales</taxon>
        <taxon>Bacillaceae</taxon>
        <taxon>Halalkalibacter</taxon>
    </lineage>
</organism>
<dbReference type="InterPro" id="IPR000792">
    <property type="entry name" value="Tscrpt_reg_LuxR_C"/>
</dbReference>
<dbReference type="OrthoDB" id="9808843at2"/>
<gene>
    <name evidence="5" type="ORF">JCM9157_35</name>
</gene>
<evidence type="ECO:0000256" key="1">
    <source>
        <dbReference type="ARBA" id="ARBA00023015"/>
    </source>
</evidence>
<dbReference type="PANTHER" id="PTHR44688:SF16">
    <property type="entry name" value="DNA-BINDING TRANSCRIPTIONAL ACTIVATOR DEVR_DOSR"/>
    <property type="match status" value="1"/>
</dbReference>
<dbReference type="SUPFAM" id="SSF46894">
    <property type="entry name" value="C-terminal effector domain of the bipartite response regulators"/>
    <property type="match status" value="1"/>
</dbReference>
<dbReference type="EMBL" id="BAUV01000001">
    <property type="protein sequence ID" value="GAE33050.1"/>
    <property type="molecule type" value="Genomic_DNA"/>
</dbReference>
<sequence length="710" mass="80799">METNVVFLQDVQEAYAQLLDLSLVLVDLDGNEVTDVSNFNALTKLFHTEWGHNQQYLTLVESMKSLDKSSIIDNRMGIKLVVSPILVQNKPSYYLLSGYMLEESTREHIRQYAKLHFPELKGFSEALDEIPELTEAEKAEKLNKINTLKQVIEAHLSAQKNNQSINQSFSFLHKSLEGLQKGTATASAFIEELYHQDENIDFIGLAIEKEDSCFMVDSVFGPNTEFLIDHSFVLGEGFLGHTLAALQVKFWEDVSQDPRITFFYRSGLRPKSLFCLPIFQESKVIGLLFGGSTKETLRKVDCLQSLTMHASFLSTLVTSNYLKENNQNQLLELTTFNEVFRVMTTVKDIKRVLYILVDMSINTMRGPFSCIVYRPIKHQSKIDIVSRGLTSSEINEFGYDVAVRAFSGSSSDYDLKQPLKRKTSWGVDVFELPLFFNDQLYGVLAVGLTTQHELSKYQAFLSSLAVAGSISIHLCQQQNGAGADDSIIDLLYEVMKQQNNDQHEQALKIKNHVSEFTSYLNDGNYQSLKKICGLIFFEKSLLENYLSDREMLAILTDYEQLIVQKKATRKDSEILRLVSYFVMNKEEPSVIHDLSEIRAELKEQFQAFLNQQAVVETVISLNERPVQIEETPPSKEVHSSVLKEKLNLSSREIEVLNQLMQGFNNREIASNLFISEHTVKNHITHIFQKLNVGDRAQAIAMIYKLGYVPS</sequence>
<dbReference type="CDD" id="cd06170">
    <property type="entry name" value="LuxR_C_like"/>
    <property type="match status" value="1"/>
</dbReference>
<dbReference type="Pfam" id="PF10114">
    <property type="entry name" value="PocR"/>
    <property type="match status" value="1"/>
</dbReference>
<dbReference type="InterPro" id="IPR016032">
    <property type="entry name" value="Sig_transdc_resp-reg_C-effctor"/>
</dbReference>
<keyword evidence="1" id="KW-0805">Transcription regulation</keyword>
<proteinExistence type="predicted"/>
<dbReference type="SUPFAM" id="SSF55781">
    <property type="entry name" value="GAF domain-like"/>
    <property type="match status" value="1"/>
</dbReference>
<dbReference type="PROSITE" id="PS00622">
    <property type="entry name" value="HTH_LUXR_1"/>
    <property type="match status" value="1"/>
</dbReference>
<keyword evidence="2" id="KW-0238">DNA-binding</keyword>
<accession>W4QLQ9</accession>
<keyword evidence="3" id="KW-0804">Transcription</keyword>
<dbReference type="SMART" id="SM00421">
    <property type="entry name" value="HTH_LUXR"/>
    <property type="match status" value="1"/>
</dbReference>
<evidence type="ECO:0000256" key="3">
    <source>
        <dbReference type="ARBA" id="ARBA00023163"/>
    </source>
</evidence>
<dbReference type="InterPro" id="IPR036388">
    <property type="entry name" value="WH-like_DNA-bd_sf"/>
</dbReference>
<keyword evidence="6" id="KW-1185">Reference proteome</keyword>
<evidence type="ECO:0000256" key="2">
    <source>
        <dbReference type="ARBA" id="ARBA00023125"/>
    </source>
</evidence>
<reference evidence="5 6" key="1">
    <citation type="journal article" date="2014" name="Genome Announc.">
        <title>Draft Genome Sequences of Three Alkaliphilic Bacillus Strains, Bacillus wakoensis JCM 9140T, Bacillus akibai JCM 9157T, and Bacillus hemicellulosilyticus JCM 9152T.</title>
        <authorList>
            <person name="Yuki M."/>
            <person name="Oshima K."/>
            <person name="Suda W."/>
            <person name="Oshida Y."/>
            <person name="Kitamura K."/>
            <person name="Iida T."/>
            <person name="Hattori M."/>
            <person name="Ohkuma M."/>
        </authorList>
    </citation>
    <scope>NUCLEOTIDE SEQUENCE [LARGE SCALE GENOMIC DNA]</scope>
    <source>
        <strain evidence="5 6">JCM 9157</strain>
    </source>
</reference>
<name>W4QLQ9_HALA3</name>
<dbReference type="InterPro" id="IPR018771">
    <property type="entry name" value="PocR_dom"/>
</dbReference>